<evidence type="ECO:0000256" key="8">
    <source>
        <dbReference type="ARBA" id="ARBA00037071"/>
    </source>
</evidence>
<comment type="caution">
    <text evidence="12">The sequence shown here is derived from an EMBL/GenBank/DDBJ whole genome shotgun (WGS) entry which is preliminary data.</text>
</comment>
<sequence>MKTIENRNMGKVKANDTIRVHYTGKLTDGQVFDSSLERDPLEVTLGQGALIPGFEKGLIDMQVNENKTITIPKEEAYGEVREELFQKVNKSDLPEEINPEVGMGLVATRPDGSEQQLRVVDVKEEHIVIDANHPLAGQDLIFDLTLVEIK</sequence>
<gene>
    <name evidence="12" type="ORF">GCM10011361_04180</name>
</gene>
<dbReference type="InterPro" id="IPR001179">
    <property type="entry name" value="PPIase_FKBP_dom"/>
</dbReference>
<evidence type="ECO:0000313" key="12">
    <source>
        <dbReference type="EMBL" id="GGD40233.1"/>
    </source>
</evidence>
<evidence type="ECO:0000256" key="2">
    <source>
        <dbReference type="ARBA" id="ARBA00004496"/>
    </source>
</evidence>
<comment type="similarity">
    <text evidence="3 10">Belongs to the FKBP-type PPIase family.</text>
</comment>
<evidence type="ECO:0000313" key="13">
    <source>
        <dbReference type="Proteomes" id="UP000625780"/>
    </source>
</evidence>
<dbReference type="PANTHER" id="PTHR47861">
    <property type="entry name" value="FKBP-TYPE PEPTIDYL-PROLYL CIS-TRANS ISOMERASE SLYD"/>
    <property type="match status" value="1"/>
</dbReference>
<dbReference type="EMBL" id="BMFH01000001">
    <property type="protein sequence ID" value="GGD40233.1"/>
    <property type="molecule type" value="Genomic_DNA"/>
</dbReference>
<dbReference type="SUPFAM" id="SSF54534">
    <property type="entry name" value="FKBP-like"/>
    <property type="match status" value="1"/>
</dbReference>
<dbReference type="EC" id="5.2.1.8" evidence="10"/>
<dbReference type="Gene3D" id="3.10.50.40">
    <property type="match status" value="1"/>
</dbReference>
<evidence type="ECO:0000256" key="6">
    <source>
        <dbReference type="ARBA" id="ARBA00023186"/>
    </source>
</evidence>
<dbReference type="PANTHER" id="PTHR47861:SF3">
    <property type="entry name" value="FKBP-TYPE PEPTIDYL-PROLYL CIS-TRANS ISOMERASE SLYD"/>
    <property type="match status" value="1"/>
</dbReference>
<accession>A0ABQ1QRP9</accession>
<evidence type="ECO:0000256" key="7">
    <source>
        <dbReference type="ARBA" id="ARBA00023235"/>
    </source>
</evidence>
<keyword evidence="7 9" id="KW-0413">Isomerase</keyword>
<dbReference type="InterPro" id="IPR046357">
    <property type="entry name" value="PPIase_dom_sf"/>
</dbReference>
<keyword evidence="13" id="KW-1185">Reference proteome</keyword>
<dbReference type="Proteomes" id="UP000625780">
    <property type="component" value="Unassembled WGS sequence"/>
</dbReference>
<evidence type="ECO:0000256" key="10">
    <source>
        <dbReference type="RuleBase" id="RU003915"/>
    </source>
</evidence>
<dbReference type="PROSITE" id="PS50059">
    <property type="entry name" value="FKBP_PPIASE"/>
    <property type="match status" value="1"/>
</dbReference>
<protein>
    <recommendedName>
        <fullName evidence="10">Peptidyl-prolyl cis-trans isomerase</fullName>
        <ecNumber evidence="10">5.2.1.8</ecNumber>
    </recommendedName>
</protein>
<evidence type="ECO:0000256" key="1">
    <source>
        <dbReference type="ARBA" id="ARBA00000971"/>
    </source>
</evidence>
<feature type="domain" description="PPIase FKBP-type" evidence="11">
    <location>
        <begin position="15"/>
        <end position="109"/>
    </location>
</feature>
<name>A0ABQ1QRP9_9FLAO</name>
<proteinExistence type="inferred from homology"/>
<comment type="function">
    <text evidence="8">Also involved in hydrogenase metallocenter assembly, probably by participating in the nickel insertion step. This function in hydrogenase biosynthesis requires chaperone activity and the presence of the metal-binding domain, but not PPIase activity.</text>
</comment>
<dbReference type="Pfam" id="PF00254">
    <property type="entry name" value="FKBP_C"/>
    <property type="match status" value="1"/>
</dbReference>
<reference evidence="13" key="1">
    <citation type="journal article" date="2019" name="Int. J. Syst. Evol. Microbiol.">
        <title>The Global Catalogue of Microorganisms (GCM) 10K type strain sequencing project: providing services to taxonomists for standard genome sequencing and annotation.</title>
        <authorList>
            <consortium name="The Broad Institute Genomics Platform"/>
            <consortium name="The Broad Institute Genome Sequencing Center for Infectious Disease"/>
            <person name="Wu L."/>
            <person name="Ma J."/>
        </authorList>
    </citation>
    <scope>NUCLEOTIDE SEQUENCE [LARGE SCALE GENOMIC DNA]</scope>
    <source>
        <strain evidence="13">CGMCC 1.12606</strain>
    </source>
</reference>
<evidence type="ECO:0000256" key="9">
    <source>
        <dbReference type="PROSITE-ProRule" id="PRU00277"/>
    </source>
</evidence>
<keyword evidence="4" id="KW-0963">Cytoplasm</keyword>
<comment type="catalytic activity">
    <reaction evidence="1 9 10">
        <text>[protein]-peptidylproline (omega=180) = [protein]-peptidylproline (omega=0)</text>
        <dbReference type="Rhea" id="RHEA:16237"/>
        <dbReference type="Rhea" id="RHEA-COMP:10747"/>
        <dbReference type="Rhea" id="RHEA-COMP:10748"/>
        <dbReference type="ChEBI" id="CHEBI:83833"/>
        <dbReference type="ChEBI" id="CHEBI:83834"/>
        <dbReference type="EC" id="5.2.1.8"/>
    </reaction>
</comment>
<dbReference type="GO" id="GO:0016853">
    <property type="term" value="F:isomerase activity"/>
    <property type="evidence" value="ECO:0007669"/>
    <property type="project" value="UniProtKB-KW"/>
</dbReference>
<keyword evidence="6" id="KW-0143">Chaperone</keyword>
<evidence type="ECO:0000256" key="4">
    <source>
        <dbReference type="ARBA" id="ARBA00022490"/>
    </source>
</evidence>
<keyword evidence="5 9" id="KW-0697">Rotamase</keyword>
<comment type="subcellular location">
    <subcellularLocation>
        <location evidence="2">Cytoplasm</location>
    </subcellularLocation>
</comment>
<evidence type="ECO:0000256" key="3">
    <source>
        <dbReference type="ARBA" id="ARBA00006577"/>
    </source>
</evidence>
<evidence type="ECO:0000256" key="5">
    <source>
        <dbReference type="ARBA" id="ARBA00023110"/>
    </source>
</evidence>
<organism evidence="12 13">
    <name type="scientific">Muriicola marianensis</name>
    <dbReference type="NCBI Taxonomy" id="1324801"/>
    <lineage>
        <taxon>Bacteria</taxon>
        <taxon>Pseudomonadati</taxon>
        <taxon>Bacteroidota</taxon>
        <taxon>Flavobacteriia</taxon>
        <taxon>Flavobacteriales</taxon>
        <taxon>Flavobacteriaceae</taxon>
        <taxon>Muriicola</taxon>
    </lineage>
</organism>
<evidence type="ECO:0000259" key="11">
    <source>
        <dbReference type="PROSITE" id="PS50059"/>
    </source>
</evidence>